<sequence>MNGDLVRFTELVDRYGPDIGCWPDAIEANWARRTLMAAPEARAVHEEALRLSDALAGYGAALDVMVKPDVSSRVAAAVMVKLPRRVSEFGWWMPRIAAGFMLAVIAGGMFDFYVQQGAQAQDSIELASLDTLVYGPGELELP</sequence>
<keyword evidence="1" id="KW-1133">Transmembrane helix</keyword>
<evidence type="ECO:0000313" key="2">
    <source>
        <dbReference type="EMBL" id="GGE27572.1"/>
    </source>
</evidence>
<evidence type="ECO:0000313" key="3">
    <source>
        <dbReference type="Proteomes" id="UP000602745"/>
    </source>
</evidence>
<accession>A0A8J2VES4</accession>
<keyword evidence="3" id="KW-1185">Reference proteome</keyword>
<dbReference type="AlphaFoldDB" id="A0A8J2VES4"/>
<dbReference type="Proteomes" id="UP000602745">
    <property type="component" value="Unassembled WGS sequence"/>
</dbReference>
<organism evidence="2 3">
    <name type="scientific">Agaricicola taiwanensis</name>
    <dbReference type="NCBI Taxonomy" id="591372"/>
    <lineage>
        <taxon>Bacteria</taxon>
        <taxon>Pseudomonadati</taxon>
        <taxon>Pseudomonadota</taxon>
        <taxon>Alphaproteobacteria</taxon>
        <taxon>Rhodobacterales</taxon>
        <taxon>Paracoccaceae</taxon>
        <taxon>Agaricicola</taxon>
    </lineage>
</organism>
<keyword evidence="1" id="KW-0812">Transmembrane</keyword>
<evidence type="ECO:0000256" key="1">
    <source>
        <dbReference type="SAM" id="Phobius"/>
    </source>
</evidence>
<feature type="transmembrane region" description="Helical" evidence="1">
    <location>
        <begin position="92"/>
        <end position="114"/>
    </location>
</feature>
<reference evidence="2" key="2">
    <citation type="submission" date="2020-09" db="EMBL/GenBank/DDBJ databases">
        <authorList>
            <person name="Sun Q."/>
            <person name="Sedlacek I."/>
        </authorList>
    </citation>
    <scope>NUCLEOTIDE SEQUENCE</scope>
    <source>
        <strain evidence="2">CCM 7684</strain>
    </source>
</reference>
<dbReference type="RefSeq" id="WP_229729088.1">
    <property type="nucleotide sequence ID" value="NZ_BMCP01000001.1"/>
</dbReference>
<reference evidence="2" key="1">
    <citation type="journal article" date="2014" name="Int. J. Syst. Evol. Microbiol.">
        <title>Complete genome sequence of Corynebacterium casei LMG S-19264T (=DSM 44701T), isolated from a smear-ripened cheese.</title>
        <authorList>
            <consortium name="US DOE Joint Genome Institute (JGI-PGF)"/>
            <person name="Walter F."/>
            <person name="Albersmeier A."/>
            <person name="Kalinowski J."/>
            <person name="Ruckert C."/>
        </authorList>
    </citation>
    <scope>NUCLEOTIDE SEQUENCE</scope>
    <source>
        <strain evidence="2">CCM 7684</strain>
    </source>
</reference>
<proteinExistence type="predicted"/>
<name>A0A8J2VES4_9RHOB</name>
<protein>
    <submittedName>
        <fullName evidence="2">Uncharacterized protein</fullName>
    </submittedName>
</protein>
<comment type="caution">
    <text evidence="2">The sequence shown here is derived from an EMBL/GenBank/DDBJ whole genome shotgun (WGS) entry which is preliminary data.</text>
</comment>
<dbReference type="EMBL" id="BMCP01000001">
    <property type="protein sequence ID" value="GGE27572.1"/>
    <property type="molecule type" value="Genomic_DNA"/>
</dbReference>
<keyword evidence="1" id="KW-0472">Membrane</keyword>
<gene>
    <name evidence="2" type="ORF">GCM10007276_00930</name>
</gene>